<feature type="compositionally biased region" description="Pro residues" evidence="1">
    <location>
        <begin position="318"/>
        <end position="331"/>
    </location>
</feature>
<reference evidence="3 4" key="1">
    <citation type="submission" date="2019-09" db="EMBL/GenBank/DDBJ databases">
        <title>Actinomadura physcomitrii sp. nov., a novel actinomycete isolated from moss [Physcomitrium sphaericum (Ludw) Fuernr].</title>
        <authorList>
            <person name="Liu C."/>
            <person name="Zhuang X."/>
        </authorList>
    </citation>
    <scope>NUCLEOTIDE SEQUENCE [LARGE SCALE GENOMIC DNA]</scope>
    <source>
        <strain evidence="3 4">CYP1-1B</strain>
    </source>
</reference>
<dbReference type="EMBL" id="WBMR01000095">
    <property type="protein sequence ID" value="KAB2374186.1"/>
    <property type="molecule type" value="Genomic_DNA"/>
</dbReference>
<feature type="region of interest" description="Disordered" evidence="1">
    <location>
        <begin position="275"/>
        <end position="341"/>
    </location>
</feature>
<proteinExistence type="predicted"/>
<keyword evidence="2" id="KW-0812">Transmembrane</keyword>
<sequence>MGYSESDEEFESLLRAMAAAEMRGVPPVAVDERAALKRFRRRLRAHRAAERRAEVVRHAAALRGLLQRGLVPTGGVRLVLVIGGTVVLLGIGTYLSLASFQDERGGRPGDVALGSPQARSPQPSPTRRLAGGRSVPIKTSLSGRTAVDGSGPRHTAGPPGAPNAGSPPEVAENPPTGTWIVKGKVIVREHQIRLEAEAEQVELTAVVSARNTDEPCLWSASAGTYRGERRPPTTDPTPVTFSIEKPTAEITLGVRHPPPSAGSQAGECVMTDITVKGTPVQPGPGSPARTPAETASPAPGTGTGGEEANRRRTAPTAPTAPSPTPTQPTAPVPAASPETSS</sequence>
<keyword evidence="2" id="KW-0472">Membrane</keyword>
<feature type="region of interest" description="Disordered" evidence="1">
    <location>
        <begin position="107"/>
        <end position="176"/>
    </location>
</feature>
<evidence type="ECO:0000313" key="4">
    <source>
        <dbReference type="Proteomes" id="UP000483004"/>
    </source>
</evidence>
<name>A0A6L3VSL8_9ACTN</name>
<organism evidence="3 4">
    <name type="scientific">Actinomadura montaniterrae</name>
    <dbReference type="NCBI Taxonomy" id="1803903"/>
    <lineage>
        <taxon>Bacteria</taxon>
        <taxon>Bacillati</taxon>
        <taxon>Actinomycetota</taxon>
        <taxon>Actinomycetes</taxon>
        <taxon>Streptosporangiales</taxon>
        <taxon>Thermomonosporaceae</taxon>
        <taxon>Actinomadura</taxon>
    </lineage>
</organism>
<feature type="compositionally biased region" description="Low complexity" evidence="1">
    <location>
        <begin position="290"/>
        <end position="300"/>
    </location>
</feature>
<feature type="compositionally biased region" description="Low complexity" evidence="1">
    <location>
        <begin position="156"/>
        <end position="168"/>
    </location>
</feature>
<evidence type="ECO:0000256" key="1">
    <source>
        <dbReference type="SAM" id="MobiDB-lite"/>
    </source>
</evidence>
<evidence type="ECO:0000256" key="2">
    <source>
        <dbReference type="SAM" id="Phobius"/>
    </source>
</evidence>
<protein>
    <submittedName>
        <fullName evidence="3">Uncharacterized protein</fullName>
    </submittedName>
</protein>
<dbReference type="Proteomes" id="UP000483004">
    <property type="component" value="Unassembled WGS sequence"/>
</dbReference>
<feature type="compositionally biased region" description="Low complexity" evidence="1">
    <location>
        <begin position="332"/>
        <end position="341"/>
    </location>
</feature>
<accession>A0A6L3VSL8</accession>
<keyword evidence="2" id="KW-1133">Transmembrane helix</keyword>
<comment type="caution">
    <text evidence="3">The sequence shown here is derived from an EMBL/GenBank/DDBJ whole genome shotgun (WGS) entry which is preliminary data.</text>
</comment>
<gene>
    <name evidence="3" type="ORF">F9B16_27915</name>
</gene>
<dbReference type="RefSeq" id="WP_151543184.1">
    <property type="nucleotide sequence ID" value="NZ_WBMR01000095.1"/>
</dbReference>
<dbReference type="AlphaFoldDB" id="A0A6L3VSL8"/>
<keyword evidence="4" id="KW-1185">Reference proteome</keyword>
<feature type="transmembrane region" description="Helical" evidence="2">
    <location>
        <begin position="75"/>
        <end position="97"/>
    </location>
</feature>
<evidence type="ECO:0000313" key="3">
    <source>
        <dbReference type="EMBL" id="KAB2374186.1"/>
    </source>
</evidence>